<dbReference type="EMBL" id="FNBW01000003">
    <property type="protein sequence ID" value="SDF37886.1"/>
    <property type="molecule type" value="Genomic_DNA"/>
</dbReference>
<sequence length="160" mass="17702">MHATLLRASLLAVLALTVPVVGTPAAAMAPSPTDQPTMMEDPELERAIALVWAEEFAEAEPLLHAALKRNPKNPDGWNYLGFATRKLGKLEEAQQYYFNALRLDPEHLKAMEYLGELYLQTGEPQLARDLLERITALCPAAKCEERDQLAAAIEKYAATN</sequence>
<dbReference type="InterPro" id="IPR011990">
    <property type="entry name" value="TPR-like_helical_dom_sf"/>
</dbReference>
<keyword evidence="2" id="KW-0732">Signal</keyword>
<proteinExistence type="predicted"/>
<dbReference type="SMART" id="SM00028">
    <property type="entry name" value="TPR"/>
    <property type="match status" value="3"/>
</dbReference>
<evidence type="ECO:0000313" key="3">
    <source>
        <dbReference type="EMBL" id="SDF37886.1"/>
    </source>
</evidence>
<dbReference type="Proteomes" id="UP000198615">
    <property type="component" value="Unassembled WGS sequence"/>
</dbReference>
<comment type="caution">
    <text evidence="3">The sequence shown here is derived from an EMBL/GenBank/DDBJ whole genome shotgun (WGS) entry which is preliminary data.</text>
</comment>
<evidence type="ECO:0000256" key="1">
    <source>
        <dbReference type="PROSITE-ProRule" id="PRU00339"/>
    </source>
</evidence>
<dbReference type="SUPFAM" id="SSF48452">
    <property type="entry name" value="TPR-like"/>
    <property type="match status" value="1"/>
</dbReference>
<dbReference type="RefSeq" id="WP_175474110.1">
    <property type="nucleotide sequence ID" value="NZ_FNBW01000003.1"/>
</dbReference>
<protein>
    <submittedName>
        <fullName evidence="3">Tetratricopeptide repeat-containing protein</fullName>
    </submittedName>
</protein>
<keyword evidence="4" id="KW-1185">Reference proteome</keyword>
<dbReference type="AlphaFoldDB" id="A0A8G2BFE4"/>
<feature type="repeat" description="TPR" evidence="1">
    <location>
        <begin position="74"/>
        <end position="107"/>
    </location>
</feature>
<feature type="signal peptide" evidence="2">
    <location>
        <begin position="1"/>
        <end position="29"/>
    </location>
</feature>
<accession>A0A8G2BFE4</accession>
<gene>
    <name evidence="3" type="ORF">SAMN05660686_01081</name>
</gene>
<dbReference type="Gene3D" id="1.25.40.10">
    <property type="entry name" value="Tetratricopeptide repeat domain"/>
    <property type="match status" value="1"/>
</dbReference>
<dbReference type="Pfam" id="PF13432">
    <property type="entry name" value="TPR_16"/>
    <property type="match status" value="1"/>
</dbReference>
<organism evidence="3 4">
    <name type="scientific">Thalassobaculum litoreum DSM 18839</name>
    <dbReference type="NCBI Taxonomy" id="1123362"/>
    <lineage>
        <taxon>Bacteria</taxon>
        <taxon>Pseudomonadati</taxon>
        <taxon>Pseudomonadota</taxon>
        <taxon>Alphaproteobacteria</taxon>
        <taxon>Rhodospirillales</taxon>
        <taxon>Thalassobaculaceae</taxon>
        <taxon>Thalassobaculum</taxon>
    </lineage>
</organism>
<evidence type="ECO:0000313" key="4">
    <source>
        <dbReference type="Proteomes" id="UP000198615"/>
    </source>
</evidence>
<name>A0A8G2BFE4_9PROT</name>
<dbReference type="InterPro" id="IPR019734">
    <property type="entry name" value="TPR_rpt"/>
</dbReference>
<keyword evidence="1" id="KW-0802">TPR repeat</keyword>
<reference evidence="3 4" key="1">
    <citation type="submission" date="2016-10" db="EMBL/GenBank/DDBJ databases">
        <authorList>
            <person name="Varghese N."/>
            <person name="Submissions S."/>
        </authorList>
    </citation>
    <scope>NUCLEOTIDE SEQUENCE [LARGE SCALE GENOMIC DNA]</scope>
    <source>
        <strain evidence="3 4">DSM 18839</strain>
    </source>
</reference>
<dbReference type="PROSITE" id="PS50005">
    <property type="entry name" value="TPR"/>
    <property type="match status" value="1"/>
</dbReference>
<evidence type="ECO:0000256" key="2">
    <source>
        <dbReference type="SAM" id="SignalP"/>
    </source>
</evidence>
<feature type="chain" id="PRO_5034782090" evidence="2">
    <location>
        <begin position="30"/>
        <end position="160"/>
    </location>
</feature>